<dbReference type="CDD" id="cd05563">
    <property type="entry name" value="PTS_IIB_ascorbate"/>
    <property type="match status" value="1"/>
</dbReference>
<protein>
    <recommendedName>
        <fullName evidence="2">PTS EIIB type-2 domain-containing protein</fullName>
    </recommendedName>
</protein>
<sequence>MKIAAICGMGLGSGLLVKMGVERVLKRNGIDEREFSVEVGDISTAKSLWPDLFVTSTEFGPRLKESQDIPVIEVHNLFDEKEIEAALVPVFKELLAKKNK</sequence>
<evidence type="ECO:0000313" key="4">
    <source>
        <dbReference type="Proteomes" id="UP000050430"/>
    </source>
</evidence>
<dbReference type="AlphaFoldDB" id="A0A0P6X3V2"/>
<dbReference type="GO" id="GO:0008982">
    <property type="term" value="F:protein-N(PI)-phosphohistidine-sugar phosphotransferase activity"/>
    <property type="evidence" value="ECO:0007669"/>
    <property type="project" value="InterPro"/>
</dbReference>
<dbReference type="EMBL" id="LGCK01000004">
    <property type="protein sequence ID" value="KPL74092.1"/>
    <property type="molecule type" value="Genomic_DNA"/>
</dbReference>
<organism evidence="3 4">
    <name type="scientific">Leptolinea tardivitalis</name>
    <dbReference type="NCBI Taxonomy" id="229920"/>
    <lineage>
        <taxon>Bacteria</taxon>
        <taxon>Bacillati</taxon>
        <taxon>Chloroflexota</taxon>
        <taxon>Anaerolineae</taxon>
        <taxon>Anaerolineales</taxon>
        <taxon>Anaerolineaceae</taxon>
        <taxon>Leptolinea</taxon>
    </lineage>
</organism>
<feature type="domain" description="PTS EIIB type-2" evidence="2">
    <location>
        <begin position="1"/>
        <end position="95"/>
    </location>
</feature>
<gene>
    <name evidence="3" type="ORF">ADM99_02295</name>
</gene>
<accession>A0A0P6X3V2</accession>
<dbReference type="SUPFAM" id="SSF52794">
    <property type="entry name" value="PTS system IIB component-like"/>
    <property type="match status" value="1"/>
</dbReference>
<dbReference type="STRING" id="229920.ADM99_02295"/>
<keyword evidence="4" id="KW-1185">Reference proteome</keyword>
<evidence type="ECO:0000256" key="1">
    <source>
        <dbReference type="ARBA" id="ARBA00022679"/>
    </source>
</evidence>
<name>A0A0P6X3V2_9CHLR</name>
<dbReference type="InterPro" id="IPR013011">
    <property type="entry name" value="PTS_EIIB_2"/>
</dbReference>
<evidence type="ECO:0000259" key="2">
    <source>
        <dbReference type="PROSITE" id="PS51099"/>
    </source>
</evidence>
<dbReference type="Proteomes" id="UP000050430">
    <property type="component" value="Unassembled WGS sequence"/>
</dbReference>
<proteinExistence type="predicted"/>
<reference evidence="3 4" key="1">
    <citation type="submission" date="2015-07" db="EMBL/GenBank/DDBJ databases">
        <title>Genome sequence of Leptolinea tardivitalis DSM 16556.</title>
        <authorList>
            <person name="Hemp J."/>
            <person name="Ward L.M."/>
            <person name="Pace L.A."/>
            <person name="Fischer W.W."/>
        </authorList>
    </citation>
    <scope>NUCLEOTIDE SEQUENCE [LARGE SCALE GENOMIC DNA]</scope>
    <source>
        <strain evidence="3 4">YMTK-2</strain>
    </source>
</reference>
<dbReference type="InterPro" id="IPR036095">
    <property type="entry name" value="PTS_EIIB-like_sf"/>
</dbReference>
<dbReference type="Gene3D" id="3.40.50.2300">
    <property type="match status" value="1"/>
</dbReference>
<dbReference type="InterPro" id="IPR003501">
    <property type="entry name" value="PTS_EIIB_2/3"/>
</dbReference>
<evidence type="ECO:0000313" key="3">
    <source>
        <dbReference type="EMBL" id="KPL74092.1"/>
    </source>
</evidence>
<comment type="caution">
    <text evidence="3">The sequence shown here is derived from an EMBL/GenBank/DDBJ whole genome shotgun (WGS) entry which is preliminary data.</text>
</comment>
<dbReference type="PROSITE" id="PS51099">
    <property type="entry name" value="PTS_EIIB_TYPE_2"/>
    <property type="match status" value="1"/>
</dbReference>
<keyword evidence="1" id="KW-0808">Transferase</keyword>
<dbReference type="Pfam" id="PF02302">
    <property type="entry name" value="PTS_IIB"/>
    <property type="match status" value="1"/>
</dbReference>
<dbReference type="GO" id="GO:0009401">
    <property type="term" value="P:phosphoenolpyruvate-dependent sugar phosphotransferase system"/>
    <property type="evidence" value="ECO:0007669"/>
    <property type="project" value="InterPro"/>
</dbReference>